<keyword evidence="7" id="KW-1185">Reference proteome</keyword>
<dbReference type="Gramene" id="mRNA:HanXRQr2_Chr16g0735451">
    <property type="protein sequence ID" value="mRNA:HanXRQr2_Chr16g0735451"/>
    <property type="gene ID" value="HanXRQr2_Chr16g0735451"/>
</dbReference>
<reference evidence="5" key="3">
    <citation type="submission" date="2020-06" db="EMBL/GenBank/DDBJ databases">
        <title>Helianthus annuus Genome sequencing and assembly Release 2.</title>
        <authorList>
            <person name="Gouzy J."/>
            <person name="Langlade N."/>
            <person name="Munos S."/>
        </authorList>
    </citation>
    <scope>NUCLEOTIDE SEQUENCE</scope>
    <source>
        <tissue evidence="5">Leaves</tissue>
    </source>
</reference>
<dbReference type="OrthoDB" id="1931671at2759"/>
<dbReference type="EMBL" id="CM007903">
    <property type="protein sequence ID" value="OTF97883.1"/>
    <property type="molecule type" value="Genomic_DNA"/>
</dbReference>
<comment type="similarity">
    <text evidence="1">Belongs to the WEB family.</text>
</comment>
<gene>
    <name evidence="6" type="ORF">HannXRQ_Chr14g0439561</name>
    <name evidence="5" type="ORF">HanXRQr2_Chr16g0735451</name>
</gene>
<evidence type="ECO:0000256" key="1">
    <source>
        <dbReference type="ARBA" id="ARBA00005485"/>
    </source>
</evidence>
<dbReference type="InterPro" id="IPR008545">
    <property type="entry name" value="Web"/>
</dbReference>
<evidence type="ECO:0000256" key="4">
    <source>
        <dbReference type="SAM" id="MobiDB-lite"/>
    </source>
</evidence>
<reference evidence="5 7" key="1">
    <citation type="journal article" date="2017" name="Nature">
        <title>The sunflower genome provides insights into oil metabolism, flowering and Asterid evolution.</title>
        <authorList>
            <person name="Badouin H."/>
            <person name="Gouzy J."/>
            <person name="Grassa C.J."/>
            <person name="Murat F."/>
            <person name="Staton S.E."/>
            <person name="Cottret L."/>
            <person name="Lelandais-Briere C."/>
            <person name="Owens G.L."/>
            <person name="Carrere S."/>
            <person name="Mayjonade B."/>
            <person name="Legrand L."/>
            <person name="Gill N."/>
            <person name="Kane N.C."/>
            <person name="Bowers J.E."/>
            <person name="Hubner S."/>
            <person name="Bellec A."/>
            <person name="Berard A."/>
            <person name="Berges H."/>
            <person name="Blanchet N."/>
            <person name="Boniface M.C."/>
            <person name="Brunel D."/>
            <person name="Catrice O."/>
            <person name="Chaidir N."/>
            <person name="Claudel C."/>
            <person name="Donnadieu C."/>
            <person name="Faraut T."/>
            <person name="Fievet G."/>
            <person name="Helmstetter N."/>
            <person name="King M."/>
            <person name="Knapp S.J."/>
            <person name="Lai Z."/>
            <person name="Le Paslier M.C."/>
            <person name="Lippi Y."/>
            <person name="Lorenzon L."/>
            <person name="Mandel J.R."/>
            <person name="Marage G."/>
            <person name="Marchand G."/>
            <person name="Marquand E."/>
            <person name="Bret-Mestries E."/>
            <person name="Morien E."/>
            <person name="Nambeesan S."/>
            <person name="Nguyen T."/>
            <person name="Pegot-Espagnet P."/>
            <person name="Pouilly N."/>
            <person name="Raftis F."/>
            <person name="Sallet E."/>
            <person name="Schiex T."/>
            <person name="Thomas J."/>
            <person name="Vandecasteele C."/>
            <person name="Vares D."/>
            <person name="Vear F."/>
            <person name="Vautrin S."/>
            <person name="Crespi M."/>
            <person name="Mangin B."/>
            <person name="Burke J.M."/>
            <person name="Salse J."/>
            <person name="Munos S."/>
            <person name="Vincourt P."/>
            <person name="Rieseberg L.H."/>
            <person name="Langlade N.B."/>
        </authorList>
    </citation>
    <scope>NUCLEOTIDE SEQUENCE [LARGE SCALE GENOMIC DNA]</scope>
    <source>
        <strain evidence="7">cv. SF193</strain>
        <tissue evidence="5">Leaves</tissue>
    </source>
</reference>
<feature type="coiled-coil region" evidence="3">
    <location>
        <begin position="226"/>
        <end position="291"/>
    </location>
</feature>
<dbReference type="InParanoid" id="A0A251SGL4"/>
<dbReference type="AlphaFoldDB" id="A0A251SGL4"/>
<dbReference type="PANTHER" id="PTHR32054:SF31">
    <property type="entry name" value="PROTEIN WEAK CHLOROPLAST MOVEMENT UNDER BLUE LIGHT 1"/>
    <property type="match status" value="1"/>
</dbReference>
<accession>A0A251SGL4</accession>
<dbReference type="EMBL" id="MNCJ02000331">
    <property type="protein sequence ID" value="KAF5758960.1"/>
    <property type="molecule type" value="Genomic_DNA"/>
</dbReference>
<dbReference type="STRING" id="4232.A0A251SGL4"/>
<evidence type="ECO:0000313" key="5">
    <source>
        <dbReference type="EMBL" id="KAF5758960.1"/>
    </source>
</evidence>
<dbReference type="PANTHER" id="PTHR32054">
    <property type="entry name" value="HEAVY CHAIN, PUTATIVE, EXPRESSED-RELATED-RELATED"/>
    <property type="match status" value="1"/>
</dbReference>
<dbReference type="Proteomes" id="UP000215914">
    <property type="component" value="Chromosome 14"/>
</dbReference>
<feature type="coiled-coil region" evidence="3">
    <location>
        <begin position="317"/>
        <end position="504"/>
    </location>
</feature>
<dbReference type="OMA" id="QETHRWE"/>
<proteinExistence type="inferred from homology"/>
<evidence type="ECO:0000256" key="3">
    <source>
        <dbReference type="SAM" id="Coils"/>
    </source>
</evidence>
<feature type="coiled-coil region" evidence="3">
    <location>
        <begin position="161"/>
        <end position="202"/>
    </location>
</feature>
<organism evidence="6 7">
    <name type="scientific">Helianthus annuus</name>
    <name type="common">Common sunflower</name>
    <dbReference type="NCBI Taxonomy" id="4232"/>
    <lineage>
        <taxon>Eukaryota</taxon>
        <taxon>Viridiplantae</taxon>
        <taxon>Streptophyta</taxon>
        <taxon>Embryophyta</taxon>
        <taxon>Tracheophyta</taxon>
        <taxon>Spermatophyta</taxon>
        <taxon>Magnoliopsida</taxon>
        <taxon>eudicotyledons</taxon>
        <taxon>Gunneridae</taxon>
        <taxon>Pentapetalae</taxon>
        <taxon>asterids</taxon>
        <taxon>campanulids</taxon>
        <taxon>Asterales</taxon>
        <taxon>Asteraceae</taxon>
        <taxon>Asteroideae</taxon>
        <taxon>Heliantheae alliance</taxon>
        <taxon>Heliantheae</taxon>
        <taxon>Helianthus</taxon>
    </lineage>
</organism>
<name>A0A251SGL4_HELAN</name>
<evidence type="ECO:0000256" key="2">
    <source>
        <dbReference type="ARBA" id="ARBA00023054"/>
    </source>
</evidence>
<dbReference type="GO" id="GO:0005829">
    <property type="term" value="C:cytosol"/>
    <property type="evidence" value="ECO:0000318"/>
    <property type="project" value="GO_Central"/>
</dbReference>
<feature type="region of interest" description="Disordered" evidence="4">
    <location>
        <begin position="1"/>
        <end position="74"/>
    </location>
</feature>
<dbReference type="GO" id="GO:0009904">
    <property type="term" value="P:chloroplast accumulation movement"/>
    <property type="evidence" value="ECO:0000318"/>
    <property type="project" value="GO_Central"/>
</dbReference>
<evidence type="ECO:0000313" key="6">
    <source>
        <dbReference type="EMBL" id="OTF97883.1"/>
    </source>
</evidence>
<dbReference type="GO" id="GO:0009903">
    <property type="term" value="P:chloroplast avoidance movement"/>
    <property type="evidence" value="ECO:0000318"/>
    <property type="project" value="GO_Central"/>
</dbReference>
<keyword evidence="2 3" id="KW-0175">Coiled coil</keyword>
<evidence type="ECO:0000313" key="7">
    <source>
        <dbReference type="Proteomes" id="UP000215914"/>
    </source>
</evidence>
<protein>
    <submittedName>
        <fullName evidence="6">Putative WEB family</fullName>
    </submittedName>
    <submittedName>
        <fullName evidence="5">WEB family protein</fullName>
    </submittedName>
</protein>
<sequence length="706" mass="78973">MDDIKVVGEGSTNLPNDKRISGGSMPVKSTSDEPETEQETLIHANPPDHTSDNISTSIETMPDDSLFPTEKDSPMRDYLVQEVPLSPWGLAKGQNGNDKSPSLKVSDIDTAAPFESVKEAVSRFGRVVDWKAHRVQTTEKRVYIEQQQHEKPNDEILLMKKKSEAEEEARLQKELDSTKRLIEELNLKLERAQTEEHEAKQYFELVMLGVEETDQGVADDSSVAAKAQLEVAVAELASVKDELEYQRKDYDLLVSEKDIAVERAREAASSLKDVERQVENLTIQLMMTKESLESTRAAHLEAEGHRIEADMAREQDALIWNQELEQAQEELEKANQQIRSIENKKSTLATATALLHGLKNELAAYKESKLTRDNPENSIQAAKKNVEDVKQNITKATEEIAYLKTAVSSLKNELEREKAALAAVRKSEGMAEVVVASLEAELNRTISEVALVQSKEKEARKKMVELPRQLQKAAQETDQAKSRAQEAREELKKAKETVEQAKDGASTMASRLLAAQKEIEAAKAIEKLALAAIDALHKPENEPKTGVTLTMEEYCELSNKAHEAEEAAHTRVAEAVSLIDVAKETESKRLSKLEQVTLELAARKQAFDAALQKAEKAEQGKLGVEKDLRKWRAEHEQRRKAGLGVGLREGFEEVKSFSVRAISPFNHNSMPVLKTVLPERNSNSAELSPEVRSLKKKKRSFFPIWI</sequence>
<reference evidence="6" key="2">
    <citation type="submission" date="2017-02" db="EMBL/GenBank/DDBJ databases">
        <title>Sunflower complete genome.</title>
        <authorList>
            <person name="Langlade N."/>
            <person name="Munos S."/>
        </authorList>
    </citation>
    <scope>NUCLEOTIDE SEQUENCE [LARGE SCALE GENOMIC DNA]</scope>
    <source>
        <tissue evidence="6">Leaves</tissue>
    </source>
</reference>
<dbReference type="Pfam" id="PF05701">
    <property type="entry name" value="WEMBL"/>
    <property type="match status" value="1"/>
</dbReference>
<dbReference type="FunCoup" id="A0A251SGL4">
    <property type="interactions" value="917"/>
</dbReference>